<comment type="catalytic activity">
    <reaction evidence="1 10">
        <text>a myo-inositol phosphate + H2O = myo-inositol + phosphate</text>
        <dbReference type="Rhea" id="RHEA:24056"/>
        <dbReference type="ChEBI" id="CHEBI:15377"/>
        <dbReference type="ChEBI" id="CHEBI:17268"/>
        <dbReference type="ChEBI" id="CHEBI:43474"/>
        <dbReference type="ChEBI" id="CHEBI:84139"/>
        <dbReference type="EC" id="3.1.3.25"/>
    </reaction>
</comment>
<dbReference type="CDD" id="cd01639">
    <property type="entry name" value="IMPase"/>
    <property type="match status" value="1"/>
</dbReference>
<dbReference type="InterPro" id="IPR020552">
    <property type="entry name" value="Inositol_monoPase_Li-sen"/>
</dbReference>
<feature type="region of interest" description="Disordered" evidence="11">
    <location>
        <begin position="289"/>
        <end position="325"/>
    </location>
</feature>
<evidence type="ECO:0000256" key="6">
    <source>
        <dbReference type="ARBA" id="ARBA00022723"/>
    </source>
</evidence>
<reference evidence="12" key="1">
    <citation type="journal article" date="2021" name="Proc. Natl. Acad. Sci. U.S.A.">
        <title>Three genomes in the algal genus Volvox reveal the fate of a haploid sex-determining region after a transition to homothallism.</title>
        <authorList>
            <person name="Yamamoto K."/>
            <person name="Hamaji T."/>
            <person name="Kawai-Toyooka H."/>
            <person name="Matsuzaki R."/>
            <person name="Takahashi F."/>
            <person name="Nishimura Y."/>
            <person name="Kawachi M."/>
            <person name="Noguchi H."/>
            <person name="Minakuchi Y."/>
            <person name="Umen J.G."/>
            <person name="Toyoda A."/>
            <person name="Nozaki H."/>
        </authorList>
    </citation>
    <scope>NUCLEOTIDE SEQUENCE</scope>
    <source>
        <strain evidence="12">NIES-3780</strain>
    </source>
</reference>
<dbReference type="EMBL" id="BNCO01000050">
    <property type="protein sequence ID" value="GIL62215.1"/>
    <property type="molecule type" value="Genomic_DNA"/>
</dbReference>
<dbReference type="AlphaFoldDB" id="A0A8J4BIY3"/>
<feature type="binding site" evidence="9">
    <location>
        <position position="79"/>
    </location>
    <ligand>
        <name>Mg(2+)</name>
        <dbReference type="ChEBI" id="CHEBI:18420"/>
        <label>1</label>
        <note>catalytic</note>
    </ligand>
</feature>
<dbReference type="UniPathway" id="UPA00823">
    <property type="reaction ID" value="UER00788"/>
</dbReference>
<evidence type="ECO:0000256" key="2">
    <source>
        <dbReference type="ARBA" id="ARBA00001946"/>
    </source>
</evidence>
<dbReference type="Gene3D" id="3.30.540.10">
    <property type="entry name" value="Fructose-1,6-Bisphosphatase, subunit A, domain 1"/>
    <property type="match status" value="1"/>
</dbReference>
<evidence type="ECO:0000256" key="8">
    <source>
        <dbReference type="ARBA" id="ARBA00022842"/>
    </source>
</evidence>
<dbReference type="InterPro" id="IPR000760">
    <property type="entry name" value="Inositol_monophosphatase-like"/>
</dbReference>
<comment type="cofactor">
    <cofactor evidence="2 9 10">
        <name>Mg(2+)</name>
        <dbReference type="ChEBI" id="CHEBI:18420"/>
    </cofactor>
</comment>
<evidence type="ECO:0000256" key="3">
    <source>
        <dbReference type="ARBA" id="ARBA00005152"/>
    </source>
</evidence>
<comment type="pathway">
    <text evidence="3 10">Polyol metabolism; myo-inositol biosynthesis; myo-inositol from D-glucose 6-phosphate: step 2/2.</text>
</comment>
<keyword evidence="7 10" id="KW-0378">Hydrolase</keyword>
<evidence type="ECO:0000256" key="10">
    <source>
        <dbReference type="RuleBase" id="RU364068"/>
    </source>
</evidence>
<evidence type="ECO:0000256" key="7">
    <source>
        <dbReference type="ARBA" id="ARBA00022801"/>
    </source>
</evidence>
<proteinExistence type="inferred from homology"/>
<dbReference type="Pfam" id="PF00459">
    <property type="entry name" value="Inositol_P"/>
    <property type="match status" value="1"/>
</dbReference>
<dbReference type="InterPro" id="IPR033942">
    <property type="entry name" value="IMPase"/>
</dbReference>
<dbReference type="Gene3D" id="3.40.190.80">
    <property type="match status" value="1"/>
</dbReference>
<dbReference type="PRINTS" id="PR00378">
    <property type="entry name" value="LIIMPHPHTASE"/>
</dbReference>
<feature type="binding site" evidence="9">
    <location>
        <position position="104"/>
    </location>
    <ligand>
        <name>Mg(2+)</name>
        <dbReference type="ChEBI" id="CHEBI:18420"/>
        <label>1</label>
        <note>catalytic</note>
    </ligand>
</feature>
<gene>
    <name evidence="12" type="ORF">Vafri_16484</name>
</gene>
<dbReference type="PANTHER" id="PTHR20854">
    <property type="entry name" value="INOSITOL MONOPHOSPHATASE"/>
    <property type="match status" value="1"/>
</dbReference>
<dbReference type="Proteomes" id="UP000747399">
    <property type="component" value="Unassembled WGS sequence"/>
</dbReference>
<sequence length="325" mass="33872">MTKSIPTPLLSHKYADYVSVAVDAALAAGEVIKHAFKQPKKVEEKLNHADLVTATDKAAEDLIFSRIRRSFPDHRFIGEESSAAAFAEGVSEVQLTDAPTWMVDPLDGTTNFVHGFPFVCTSIGLTVGGVVVVGVVYNPVLEELFVAAEGGGAYLNGERLTVSGRTQLTGALLGTEVGTARDDDTLDAMFGRVRQLVGRMRSVRCTGSCALGLCSVALGRCDAFFEINFGGCWDAAAGALMVSEAGGAVLDPAGGTWNVMARRVMAAGSGDLAEAMAAVLTKCELGSREAGPPGKGMGVSLRVAGTEDEAAVKGEREGPGEARTE</sequence>
<evidence type="ECO:0000256" key="11">
    <source>
        <dbReference type="SAM" id="MobiDB-lite"/>
    </source>
</evidence>
<feature type="compositionally biased region" description="Basic and acidic residues" evidence="11">
    <location>
        <begin position="310"/>
        <end position="325"/>
    </location>
</feature>
<dbReference type="PANTHER" id="PTHR20854:SF4">
    <property type="entry name" value="INOSITOL-1-MONOPHOSPHATASE-RELATED"/>
    <property type="match status" value="1"/>
</dbReference>
<dbReference type="SUPFAM" id="SSF56655">
    <property type="entry name" value="Carbohydrate phosphatase"/>
    <property type="match status" value="1"/>
</dbReference>
<evidence type="ECO:0000313" key="12">
    <source>
        <dbReference type="EMBL" id="GIL62215.1"/>
    </source>
</evidence>
<dbReference type="GO" id="GO:0007165">
    <property type="term" value="P:signal transduction"/>
    <property type="evidence" value="ECO:0007669"/>
    <property type="project" value="TreeGrafter"/>
</dbReference>
<comment type="similarity">
    <text evidence="4 10">Belongs to the inositol monophosphatase superfamily.</text>
</comment>
<evidence type="ECO:0000256" key="4">
    <source>
        <dbReference type="ARBA" id="ARBA00009759"/>
    </source>
</evidence>
<keyword evidence="13" id="KW-1185">Reference proteome</keyword>
<dbReference type="PRINTS" id="PR00377">
    <property type="entry name" value="IMPHPHTASES"/>
</dbReference>
<evidence type="ECO:0000256" key="5">
    <source>
        <dbReference type="ARBA" id="ARBA00022671"/>
    </source>
</evidence>
<dbReference type="PROSITE" id="PS00630">
    <property type="entry name" value="IMP_2"/>
    <property type="match status" value="1"/>
</dbReference>
<dbReference type="GO" id="GO:0046872">
    <property type="term" value="F:metal ion binding"/>
    <property type="evidence" value="ECO:0007669"/>
    <property type="project" value="UniProtKB-KW"/>
</dbReference>
<feature type="binding site" evidence="9">
    <location>
        <position position="107"/>
    </location>
    <ligand>
        <name>Mg(2+)</name>
        <dbReference type="ChEBI" id="CHEBI:18420"/>
        <label>1</label>
        <note>catalytic</note>
    </ligand>
</feature>
<dbReference type="GO" id="GO:0008934">
    <property type="term" value="F:inositol monophosphate 1-phosphatase activity"/>
    <property type="evidence" value="ECO:0007669"/>
    <property type="project" value="InterPro"/>
</dbReference>
<dbReference type="FunFam" id="3.30.540.10:FF:000004">
    <property type="entry name" value="Inositol-1-monophosphatase"/>
    <property type="match status" value="1"/>
</dbReference>
<evidence type="ECO:0000256" key="1">
    <source>
        <dbReference type="ARBA" id="ARBA00001033"/>
    </source>
</evidence>
<evidence type="ECO:0000313" key="13">
    <source>
        <dbReference type="Proteomes" id="UP000747399"/>
    </source>
</evidence>
<organism evidence="12 13">
    <name type="scientific">Volvox africanus</name>
    <dbReference type="NCBI Taxonomy" id="51714"/>
    <lineage>
        <taxon>Eukaryota</taxon>
        <taxon>Viridiplantae</taxon>
        <taxon>Chlorophyta</taxon>
        <taxon>core chlorophytes</taxon>
        <taxon>Chlorophyceae</taxon>
        <taxon>CS clade</taxon>
        <taxon>Chlamydomonadales</taxon>
        <taxon>Volvocaceae</taxon>
        <taxon>Volvox</taxon>
    </lineage>
</organism>
<evidence type="ECO:0000256" key="9">
    <source>
        <dbReference type="PIRSR" id="PIRSR600760-2"/>
    </source>
</evidence>
<dbReference type="InterPro" id="IPR020550">
    <property type="entry name" value="Inositol_monophosphatase_CS"/>
</dbReference>
<accession>A0A8J4BIY3</accession>
<dbReference type="PROSITE" id="PS00629">
    <property type="entry name" value="IMP_1"/>
    <property type="match status" value="1"/>
</dbReference>
<dbReference type="FunFam" id="3.40.190.80:FF:000002">
    <property type="entry name" value="Inositol-1-monophosphatase"/>
    <property type="match status" value="1"/>
</dbReference>
<keyword evidence="8 9" id="KW-0460">Magnesium</keyword>
<dbReference type="EC" id="3.1.3.25" evidence="10"/>
<comment type="caution">
    <text evidence="12">The sequence shown here is derived from an EMBL/GenBank/DDBJ whole genome shotgun (WGS) entry which is preliminary data.</text>
</comment>
<keyword evidence="6 9" id="KW-0479">Metal-binding</keyword>
<dbReference type="InterPro" id="IPR020583">
    <property type="entry name" value="Inositol_monoP_metal-BS"/>
</dbReference>
<protein>
    <recommendedName>
        <fullName evidence="10">Inositol-1-monophosphatase</fullName>
        <ecNumber evidence="10">3.1.3.25</ecNumber>
    </recommendedName>
</protein>
<feature type="binding site" evidence="9">
    <location>
        <position position="234"/>
    </location>
    <ligand>
        <name>Mg(2+)</name>
        <dbReference type="ChEBI" id="CHEBI:18420"/>
        <label>1</label>
        <note>catalytic</note>
    </ligand>
</feature>
<dbReference type="GO" id="GO:0006021">
    <property type="term" value="P:inositol biosynthetic process"/>
    <property type="evidence" value="ECO:0007669"/>
    <property type="project" value="UniProtKB-UniPathway"/>
</dbReference>
<feature type="binding site" evidence="9">
    <location>
        <position position="106"/>
    </location>
    <ligand>
        <name>Mg(2+)</name>
        <dbReference type="ChEBI" id="CHEBI:18420"/>
        <label>1</label>
        <note>catalytic</note>
    </ligand>
</feature>
<dbReference type="GO" id="GO:0046854">
    <property type="term" value="P:phosphatidylinositol phosphate biosynthetic process"/>
    <property type="evidence" value="ECO:0007669"/>
    <property type="project" value="InterPro"/>
</dbReference>
<name>A0A8J4BIY3_9CHLO</name>
<keyword evidence="5" id="KW-0452">Lithium</keyword>